<name>A0A433TDC7_ELYCH</name>
<accession>A0A433TDC7</accession>
<gene>
    <name evidence="1" type="ORF">EGW08_012662</name>
</gene>
<proteinExistence type="predicted"/>
<dbReference type="OrthoDB" id="2126411at2759"/>
<dbReference type="GO" id="GO:0031514">
    <property type="term" value="C:motile cilium"/>
    <property type="evidence" value="ECO:0007669"/>
    <property type="project" value="TreeGrafter"/>
</dbReference>
<evidence type="ECO:0000313" key="2">
    <source>
        <dbReference type="Proteomes" id="UP000271974"/>
    </source>
</evidence>
<sequence>MAHVRTYNPSVRVGNWNEDIQLEEDTLKDFLERRANGKLLIQRSSGLVGKMTSPVQLSTCSDGCVRFGDTVMIVNRGNPDRTVYGIGQYPRNDSALAMHMPDAEETDPNAPAAPVLVTGTTKLSPCFRTAFKIVPADDYAKCGDKLRYGQAFCLQTAEPEAGDLFLHSDVVLFNRSTEKSRHQIVQLIKKKSVNTHWQIEHKNPLLRLEYEHEPVVANDEIIFQHSMTHHGLCVEEQFFTPTLYGNEYEISAHTYLDSHKAEKPVNRWMIVLAVAGDPTYPLSLTMTGDQHPGDLQPSV</sequence>
<reference evidence="1 2" key="1">
    <citation type="submission" date="2019-01" db="EMBL/GenBank/DDBJ databases">
        <title>A draft genome assembly of the solar-powered sea slug Elysia chlorotica.</title>
        <authorList>
            <person name="Cai H."/>
            <person name="Li Q."/>
            <person name="Fang X."/>
            <person name="Li J."/>
            <person name="Curtis N.E."/>
            <person name="Altenburger A."/>
            <person name="Shibata T."/>
            <person name="Feng M."/>
            <person name="Maeda T."/>
            <person name="Schwartz J.A."/>
            <person name="Shigenobu S."/>
            <person name="Lundholm N."/>
            <person name="Nishiyama T."/>
            <person name="Yang H."/>
            <person name="Hasebe M."/>
            <person name="Li S."/>
            <person name="Pierce S.K."/>
            <person name="Wang J."/>
        </authorList>
    </citation>
    <scope>NUCLEOTIDE SEQUENCE [LARGE SCALE GENOMIC DNA]</scope>
    <source>
        <strain evidence="1">EC2010</strain>
        <tissue evidence="1">Whole organism of an adult</tissue>
    </source>
</reference>
<dbReference type="InterPro" id="IPR036300">
    <property type="entry name" value="MIR_dom_sf"/>
</dbReference>
<evidence type="ECO:0000313" key="1">
    <source>
        <dbReference type="EMBL" id="RUS79568.1"/>
    </source>
</evidence>
<organism evidence="1 2">
    <name type="scientific">Elysia chlorotica</name>
    <name type="common">Eastern emerald elysia</name>
    <name type="synonym">Sea slug</name>
    <dbReference type="NCBI Taxonomy" id="188477"/>
    <lineage>
        <taxon>Eukaryota</taxon>
        <taxon>Metazoa</taxon>
        <taxon>Spiralia</taxon>
        <taxon>Lophotrochozoa</taxon>
        <taxon>Mollusca</taxon>
        <taxon>Gastropoda</taxon>
        <taxon>Heterobranchia</taxon>
        <taxon>Euthyneura</taxon>
        <taxon>Panpulmonata</taxon>
        <taxon>Sacoglossa</taxon>
        <taxon>Placobranchoidea</taxon>
        <taxon>Plakobranchidae</taxon>
        <taxon>Elysia</taxon>
    </lineage>
</organism>
<dbReference type="Proteomes" id="UP000271974">
    <property type="component" value="Unassembled WGS sequence"/>
</dbReference>
<keyword evidence="2" id="KW-1185">Reference proteome</keyword>
<dbReference type="EMBL" id="RQTK01000443">
    <property type="protein sequence ID" value="RUS79568.1"/>
    <property type="molecule type" value="Genomic_DNA"/>
</dbReference>
<protein>
    <recommendedName>
        <fullName evidence="3">Cilia- and flagella-associated protein 161</fullName>
    </recommendedName>
</protein>
<dbReference type="Gene3D" id="2.80.10.50">
    <property type="match status" value="1"/>
</dbReference>
<dbReference type="SUPFAM" id="SSF82109">
    <property type="entry name" value="MIR domain"/>
    <property type="match status" value="1"/>
</dbReference>
<dbReference type="InterPro" id="IPR055325">
    <property type="entry name" value="CF161"/>
</dbReference>
<dbReference type="PANTHER" id="PTHR24274:SF1">
    <property type="entry name" value="CILIA- AND FLAGELLA-ASSOCIATED PROTEIN 161"/>
    <property type="match status" value="1"/>
</dbReference>
<dbReference type="STRING" id="188477.A0A433TDC7"/>
<evidence type="ECO:0008006" key="3">
    <source>
        <dbReference type="Google" id="ProtNLM"/>
    </source>
</evidence>
<dbReference type="PANTHER" id="PTHR24274">
    <property type="entry name" value="CILIA- AND FLAGELLA-ASSOCIATED PROTEIN 161"/>
    <property type="match status" value="1"/>
</dbReference>
<dbReference type="AlphaFoldDB" id="A0A433TDC7"/>
<dbReference type="GO" id="GO:0060271">
    <property type="term" value="P:cilium assembly"/>
    <property type="evidence" value="ECO:0007669"/>
    <property type="project" value="TreeGrafter"/>
</dbReference>
<comment type="caution">
    <text evidence="1">The sequence shown here is derived from an EMBL/GenBank/DDBJ whole genome shotgun (WGS) entry which is preliminary data.</text>
</comment>
<dbReference type="Pfam" id="PF24569">
    <property type="entry name" value="CFAP161"/>
    <property type="match status" value="1"/>
</dbReference>